<sequence length="820" mass="92994">MDDEYHGTDSQDQAIKNQYLEFLDDGDVQGIYTNLVKNMIEEKKYRLVVNINDLCKRFPERANSLLDNAFDEIPPFQNALKCFVQSIDAYYAKGDSEFFIGFEGSFGARITTPRTLTSIFLGKMVSLEGIVARVSLVRPKVVKSVHYCRVTQSKIDRLYSDITSFNPFADTAAYPLQDEDGNPLETEFGLSIYKDHQTLLVQEMPEKSPVGQLPRSVEVICDDDLVDQCKPGDRVQIVGCYRCLPNKKDGYTSGSFRAILIANNIAQLSKEPTINISHDDVNRCKRLAKNNPAKDIFELLSKSLAPSIFGHEYVKKAILCMLLGGNEKILPNNSRLRGDINVLLVGDPSVAKTALLRNVSKIGSRVIKINSRGYSGGNLTAAVTIDPETNEKRLEAGAMVMADRGVICIDEFDKMSDTDRTAIHEVMEQGKVTIAKAGIHASLNARCSVLAAANPVWGQYNQYKTPMENICMQDSLLNRFDLVFVMLDTIDSEIDHVMSDHVVRMMRYRNPKEQEGEALPFDVGLDFLSTKYPDAEEIEKEDAQIYETYDPLLHGKSRKKSDQILTVKFLRKYIHIARCMKPKLTEEACELITEEYSRLRSADKMYSDVAKTQPVTARTLETLIRVSTAHAKARLSKYVEEQDAAAAIEIVHFAYFMRVFEKDMKRRRIDSNVDSDLDQNEAAEYYSSSIKQIRKRTKKNSPPGRLGRDPFDYSEEEDSDAHIEEARVLATSSQRLPRKTIPEQPEANGDITEDRLNIFTKWMHEILQQRESDNISIDDFRDIVNAKIVPAFEESEINKALEKLQDRNLVMVIDRNILLI</sequence>
<comment type="caution">
    <text evidence="1">The sequence shown here is derived from an EMBL/GenBank/DDBJ whole genome shotgun (WGS) entry which is preliminary data.</text>
</comment>
<proteinExistence type="predicted"/>
<reference evidence="1" key="1">
    <citation type="submission" date="2023-04" db="EMBL/GenBank/DDBJ databases">
        <title>A chromosome-level genome assembly of the parasitoid wasp Eretmocerus hayati.</title>
        <authorList>
            <person name="Zhong Y."/>
            <person name="Liu S."/>
            <person name="Liu Y."/>
        </authorList>
    </citation>
    <scope>NUCLEOTIDE SEQUENCE</scope>
    <source>
        <strain evidence="1">ZJU_SS_LIU_2023</strain>
    </source>
</reference>
<accession>A0ACC2NV42</accession>
<dbReference type="EMBL" id="CM056742">
    <property type="protein sequence ID" value="KAJ8674969.1"/>
    <property type="molecule type" value="Genomic_DNA"/>
</dbReference>
<organism evidence="1 2">
    <name type="scientific">Eretmocerus hayati</name>
    <dbReference type="NCBI Taxonomy" id="131215"/>
    <lineage>
        <taxon>Eukaryota</taxon>
        <taxon>Metazoa</taxon>
        <taxon>Ecdysozoa</taxon>
        <taxon>Arthropoda</taxon>
        <taxon>Hexapoda</taxon>
        <taxon>Insecta</taxon>
        <taxon>Pterygota</taxon>
        <taxon>Neoptera</taxon>
        <taxon>Endopterygota</taxon>
        <taxon>Hymenoptera</taxon>
        <taxon>Apocrita</taxon>
        <taxon>Proctotrupomorpha</taxon>
        <taxon>Chalcidoidea</taxon>
        <taxon>Aphelinidae</taxon>
        <taxon>Aphelininae</taxon>
        <taxon>Eretmocerus</taxon>
    </lineage>
</organism>
<gene>
    <name evidence="1" type="ORF">QAD02_010755</name>
</gene>
<keyword evidence="2" id="KW-1185">Reference proteome</keyword>
<name>A0ACC2NV42_9HYME</name>
<evidence type="ECO:0000313" key="2">
    <source>
        <dbReference type="Proteomes" id="UP001239111"/>
    </source>
</evidence>
<evidence type="ECO:0000313" key="1">
    <source>
        <dbReference type="EMBL" id="KAJ8674969.1"/>
    </source>
</evidence>
<protein>
    <submittedName>
        <fullName evidence="1">Uncharacterized protein</fullName>
    </submittedName>
</protein>
<dbReference type="Proteomes" id="UP001239111">
    <property type="component" value="Chromosome 2"/>
</dbReference>